<sequence length="1001" mass="108251">MPPCSDKPPGRPVPADRRPRARPDDGRLFAPSIAKAKEQDVMRRNTVYALAALAALAALTCVAFAGVLARPGIVGHTWDWGIPNFAEQFRDMARHHFSTWDAYFETGRYHYFKLELLYWLALWPASVLGGEAVSKWLPLCLVFASGATLWPLARRLALPPFFAFLAAVFYAFSPYALSRVVAGHMPMLVGYALLPVVILAALSLLDRLAAGRPGVFRATVATGFVLGLTSLHPGVGMSAAAMLFIAFACRFVSCQRRKALVVAFVGLGAVAVAMNIHFMAPFFGDYFGKGAIRHGWGLSVSADGDVTVDSELPRREAYHESTSQPADASFFLRLRPGMDTEYVYPVPRGLGIPWNLAALALTLGVFAYPFSRRKSPELTGLFVTALCGVLLVAGSRTLPGLVFYQLALKKTLPILFAAFSNTTRWLPLVILPYALLLTRAGAELVAAAPRPRLAAGACAMAVGLFVSPFLAGGLTRPFDPERDPQPLTLHQTPINPEVASVYGFLRDRRDAFRVSYLPPIGITWPGDTDYTFEWTSAYSPKPFFMAFKTHPLAEPVFSGFYAERPSTKISRLLGLGSCRFLVYPRYDHAYTYDDFQPAFAAPAMVDGYKDYKPVFDANLARQEGLVAMPLFRDVALYKNEDFLPLVRPGDRVAAVEAVGGGYRGNAVAAALAQEIELPDYDPGTVYLRAGSDPVFLEFVAAMQGGGPTATRLLADRAGEKKLAVVRPKNRLDPPTVEFRRLGPTAVRVRVHGAKAGFPLVFQETFHTGWKAMLVPRTVGELTGQGRDMAALTAAYHPFPVQGLDQAGQAELAGYVKKGLVSSLGDGANKEREAFLYGPGGKVTGETESRFAVDYVSPLTAGAIQNDNLPALGTTEAFFPSAFAPATPQAVSRPQDPAGWSAPAPGGPVALPEALHVEAYGFANAWWLPPGLVRLLPEAASDTPGYFAARADGGLDYELLLFFAPQTSYLIGLMGSAAAYVFCLAVMASGLFAPRRREDDHA</sequence>
<feature type="transmembrane region" description="Helical" evidence="2">
    <location>
        <begin position="352"/>
        <end position="370"/>
    </location>
</feature>
<dbReference type="HOGENOM" id="CLU_299522_0_0_7"/>
<gene>
    <name evidence="3" type="ordered locus">DMR_43590</name>
</gene>
<feature type="transmembrane region" description="Helical" evidence="2">
    <location>
        <begin position="453"/>
        <end position="474"/>
    </location>
</feature>
<dbReference type="AlphaFoldDB" id="C4XQX0"/>
<organism evidence="3 4">
    <name type="scientific">Solidesulfovibrio magneticus (strain ATCC 700980 / DSM 13731 / RS-1)</name>
    <name type="common">Desulfovibrio magneticus</name>
    <dbReference type="NCBI Taxonomy" id="573370"/>
    <lineage>
        <taxon>Bacteria</taxon>
        <taxon>Pseudomonadati</taxon>
        <taxon>Thermodesulfobacteriota</taxon>
        <taxon>Desulfovibrionia</taxon>
        <taxon>Desulfovibrionales</taxon>
        <taxon>Desulfovibrionaceae</taxon>
        <taxon>Solidesulfovibrio</taxon>
    </lineage>
</organism>
<feature type="transmembrane region" description="Helical" evidence="2">
    <location>
        <begin position="968"/>
        <end position="992"/>
    </location>
</feature>
<feature type="transmembrane region" description="Helical" evidence="2">
    <location>
        <begin position="156"/>
        <end position="177"/>
    </location>
</feature>
<feature type="compositionally biased region" description="Basic and acidic residues" evidence="1">
    <location>
        <begin position="14"/>
        <end position="27"/>
    </location>
</feature>
<keyword evidence="2" id="KW-0812">Transmembrane</keyword>
<evidence type="ECO:0000313" key="3">
    <source>
        <dbReference type="EMBL" id="BAH77850.1"/>
    </source>
</evidence>
<dbReference type="EMBL" id="AP010904">
    <property type="protein sequence ID" value="BAH77850.1"/>
    <property type="molecule type" value="Genomic_DNA"/>
</dbReference>
<keyword evidence="4" id="KW-1185">Reference proteome</keyword>
<feature type="compositionally biased region" description="Pro residues" evidence="1">
    <location>
        <begin position="1"/>
        <end position="12"/>
    </location>
</feature>
<feature type="transmembrane region" description="Helical" evidence="2">
    <location>
        <begin position="382"/>
        <end position="405"/>
    </location>
</feature>
<keyword evidence="2" id="KW-1133">Transmembrane helix</keyword>
<dbReference type="eggNOG" id="ENOG5031G0G">
    <property type="taxonomic scope" value="Bacteria"/>
</dbReference>
<feature type="transmembrane region" description="Helical" evidence="2">
    <location>
        <begin position="425"/>
        <end position="446"/>
    </location>
</feature>
<dbReference type="Proteomes" id="UP000009071">
    <property type="component" value="Chromosome"/>
</dbReference>
<protein>
    <submittedName>
        <fullName evidence="3">Hypothetical membrane protein</fullName>
    </submittedName>
</protein>
<keyword evidence="2" id="KW-0472">Membrane</keyword>
<feature type="transmembrane region" description="Helical" evidence="2">
    <location>
        <begin position="260"/>
        <end position="280"/>
    </location>
</feature>
<evidence type="ECO:0000256" key="1">
    <source>
        <dbReference type="SAM" id="MobiDB-lite"/>
    </source>
</evidence>
<feature type="region of interest" description="Disordered" evidence="1">
    <location>
        <begin position="1"/>
        <end position="27"/>
    </location>
</feature>
<feature type="transmembrane region" description="Helical" evidence="2">
    <location>
        <begin position="47"/>
        <end position="69"/>
    </location>
</feature>
<evidence type="ECO:0000313" key="4">
    <source>
        <dbReference type="Proteomes" id="UP000009071"/>
    </source>
</evidence>
<dbReference type="KEGG" id="dma:DMR_43590"/>
<dbReference type="STRING" id="573370.DMR_43590"/>
<feature type="transmembrane region" description="Helical" evidence="2">
    <location>
        <begin position="183"/>
        <end position="202"/>
    </location>
</feature>
<name>C4XQX0_SOLM1</name>
<accession>C4XQX0</accession>
<reference evidence="3 4" key="1">
    <citation type="journal article" date="2009" name="Genome Res.">
        <title>Whole genome sequence of Desulfovibrio magneticus strain RS-1 revealed common gene clusters in magnetotactic bacteria.</title>
        <authorList>
            <person name="Nakazawa H."/>
            <person name="Arakaki A."/>
            <person name="Narita-Yamada S."/>
            <person name="Yashiro I."/>
            <person name="Jinno K."/>
            <person name="Aoki N."/>
            <person name="Tsuruyama A."/>
            <person name="Okamura Y."/>
            <person name="Tanikawa S."/>
            <person name="Fujita N."/>
            <person name="Takeyama H."/>
            <person name="Matsunaga T."/>
        </authorList>
    </citation>
    <scope>NUCLEOTIDE SEQUENCE [LARGE SCALE GENOMIC DNA]</scope>
    <source>
        <strain evidence="4">ATCC 700980 / DSM 13731 / RS-1</strain>
    </source>
</reference>
<evidence type="ECO:0000256" key="2">
    <source>
        <dbReference type="SAM" id="Phobius"/>
    </source>
</evidence>
<proteinExistence type="predicted"/>